<proteinExistence type="predicted"/>
<feature type="transmembrane region" description="Helical" evidence="1">
    <location>
        <begin position="6"/>
        <end position="26"/>
    </location>
</feature>
<keyword evidence="1" id="KW-1133">Transmembrane helix</keyword>
<dbReference type="EMBL" id="JACGXN010000001">
    <property type="protein sequence ID" value="MBA8877736.1"/>
    <property type="molecule type" value="Genomic_DNA"/>
</dbReference>
<accession>A0A839EJS6</accession>
<evidence type="ECO:0000313" key="3">
    <source>
        <dbReference type="Proteomes" id="UP000549052"/>
    </source>
</evidence>
<evidence type="ECO:0000313" key="2">
    <source>
        <dbReference type="EMBL" id="MBA8877736.1"/>
    </source>
</evidence>
<reference evidence="2 3" key="1">
    <citation type="submission" date="2020-07" db="EMBL/GenBank/DDBJ databases">
        <title>Genomic Encyclopedia of Type Strains, Phase IV (KMG-V): Genome sequencing to study the core and pangenomes of soil and plant-associated prokaryotes.</title>
        <authorList>
            <person name="Whitman W."/>
        </authorList>
    </citation>
    <scope>NUCLEOTIDE SEQUENCE [LARGE SCALE GENOMIC DNA]</scope>
    <source>
        <strain evidence="2 3">AN3</strain>
    </source>
</reference>
<name>A0A839EJS6_9HYPH</name>
<protein>
    <submittedName>
        <fullName evidence="2">Uncharacterized protein</fullName>
    </submittedName>
</protein>
<dbReference type="Proteomes" id="UP000549052">
    <property type="component" value="Unassembled WGS sequence"/>
</dbReference>
<comment type="caution">
    <text evidence="2">The sequence shown here is derived from an EMBL/GenBank/DDBJ whole genome shotgun (WGS) entry which is preliminary data.</text>
</comment>
<dbReference type="AlphaFoldDB" id="A0A839EJS6"/>
<gene>
    <name evidence="2" type="ORF">FHW16_001418</name>
</gene>
<evidence type="ECO:0000256" key="1">
    <source>
        <dbReference type="SAM" id="Phobius"/>
    </source>
</evidence>
<keyword evidence="3" id="KW-1185">Reference proteome</keyword>
<sequence>MWSIFMLDFIFIALGSGILLLLGLYAQALNRV</sequence>
<organism evidence="2 3">
    <name type="scientific">Phyllobacterium myrsinacearum</name>
    <dbReference type="NCBI Taxonomy" id="28101"/>
    <lineage>
        <taxon>Bacteria</taxon>
        <taxon>Pseudomonadati</taxon>
        <taxon>Pseudomonadota</taxon>
        <taxon>Alphaproteobacteria</taxon>
        <taxon>Hyphomicrobiales</taxon>
        <taxon>Phyllobacteriaceae</taxon>
        <taxon>Phyllobacterium</taxon>
    </lineage>
</organism>
<keyword evidence="1" id="KW-0472">Membrane</keyword>
<keyword evidence="1" id="KW-0812">Transmembrane</keyword>